<sequence>MAVSNAIQFCVSDNIFAELFGISSFAGNRHYYIVGQFVYFVSIVFD</sequence>
<name>A0A1R1XZF4_9FUNG</name>
<reference evidence="1 2" key="1">
    <citation type="submission" date="2017-01" db="EMBL/GenBank/DDBJ databases">
        <authorList>
            <person name="Mah S.A."/>
            <person name="Swanson W.J."/>
            <person name="Moy G.W."/>
            <person name="Vacquier V.D."/>
        </authorList>
    </citation>
    <scope>NUCLEOTIDE SEQUENCE [LARGE SCALE GENOMIC DNA]</scope>
    <source>
        <strain evidence="1 2">GSMNP</strain>
    </source>
</reference>
<dbReference type="Proteomes" id="UP000187283">
    <property type="component" value="Unassembled WGS sequence"/>
</dbReference>
<keyword evidence="2" id="KW-1185">Reference proteome</keyword>
<dbReference type="AlphaFoldDB" id="A0A1R1XZF4"/>
<proteinExistence type="predicted"/>
<protein>
    <submittedName>
        <fullName evidence="1">Uncharacterized protein</fullName>
    </submittedName>
</protein>
<comment type="caution">
    <text evidence="1">The sequence shown here is derived from an EMBL/GenBank/DDBJ whole genome shotgun (WGS) entry which is preliminary data.</text>
</comment>
<dbReference type="EMBL" id="LSSN01001371">
    <property type="protein sequence ID" value="OMJ19896.1"/>
    <property type="molecule type" value="Genomic_DNA"/>
</dbReference>
<feature type="non-terminal residue" evidence="1">
    <location>
        <position position="46"/>
    </location>
</feature>
<organism evidence="1 2">
    <name type="scientific">Smittium culicis</name>
    <dbReference type="NCBI Taxonomy" id="133412"/>
    <lineage>
        <taxon>Eukaryota</taxon>
        <taxon>Fungi</taxon>
        <taxon>Fungi incertae sedis</taxon>
        <taxon>Zoopagomycota</taxon>
        <taxon>Kickxellomycotina</taxon>
        <taxon>Harpellomycetes</taxon>
        <taxon>Harpellales</taxon>
        <taxon>Legeriomycetaceae</taxon>
        <taxon>Smittium</taxon>
    </lineage>
</organism>
<evidence type="ECO:0000313" key="1">
    <source>
        <dbReference type="EMBL" id="OMJ19896.1"/>
    </source>
</evidence>
<evidence type="ECO:0000313" key="2">
    <source>
        <dbReference type="Proteomes" id="UP000187283"/>
    </source>
</evidence>
<gene>
    <name evidence="1" type="ORF">AYI70_g4442</name>
</gene>
<accession>A0A1R1XZF4</accession>